<keyword evidence="6" id="KW-1133">Transmembrane helix</keyword>
<comment type="caution">
    <text evidence="9">The sequence shown here is derived from an EMBL/GenBank/DDBJ whole genome shotgun (WGS) entry which is preliminary data.</text>
</comment>
<evidence type="ECO:0000259" key="8">
    <source>
        <dbReference type="Pfam" id="PF07696"/>
    </source>
</evidence>
<feature type="transmembrane region" description="Helical" evidence="6">
    <location>
        <begin position="214"/>
        <end position="235"/>
    </location>
</feature>
<dbReference type="OrthoDB" id="943406at2"/>
<evidence type="ECO:0000259" key="7">
    <source>
        <dbReference type="Pfam" id="PF02518"/>
    </source>
</evidence>
<feature type="transmembrane region" description="Helical" evidence="6">
    <location>
        <begin position="7"/>
        <end position="26"/>
    </location>
</feature>
<evidence type="ECO:0000256" key="4">
    <source>
        <dbReference type="ARBA" id="ARBA00022777"/>
    </source>
</evidence>
<name>A0A2T0RXM4_9BACT</name>
<feature type="domain" description="Histidine kinase/HSP90-like ATPase" evidence="7">
    <location>
        <begin position="544"/>
        <end position="625"/>
    </location>
</feature>
<keyword evidence="6" id="KW-0812">Transmembrane</keyword>
<keyword evidence="10" id="KW-1185">Reference proteome</keyword>
<dbReference type="EMBL" id="PVTE01000036">
    <property type="protein sequence ID" value="PRY25900.1"/>
    <property type="molecule type" value="Genomic_DNA"/>
</dbReference>
<reference evidence="9 10" key="1">
    <citation type="submission" date="2018-03" db="EMBL/GenBank/DDBJ databases">
        <title>Genomic Encyclopedia of Archaeal and Bacterial Type Strains, Phase II (KMG-II): from individual species to whole genera.</title>
        <authorList>
            <person name="Goeker M."/>
        </authorList>
    </citation>
    <scope>NUCLEOTIDE SEQUENCE [LARGE SCALE GENOMIC DNA]</scope>
    <source>
        <strain evidence="9 10">DSM 28354</strain>
    </source>
</reference>
<feature type="transmembrane region" description="Helical" evidence="6">
    <location>
        <begin position="308"/>
        <end position="331"/>
    </location>
</feature>
<dbReference type="GO" id="GO:0000160">
    <property type="term" value="P:phosphorelay signal transduction system"/>
    <property type="evidence" value="ECO:0007669"/>
    <property type="project" value="UniProtKB-KW"/>
</dbReference>
<evidence type="ECO:0000313" key="9">
    <source>
        <dbReference type="EMBL" id="PRY25900.1"/>
    </source>
</evidence>
<evidence type="ECO:0000256" key="6">
    <source>
        <dbReference type="SAM" id="Phobius"/>
    </source>
</evidence>
<feature type="transmembrane region" description="Helical" evidence="6">
    <location>
        <begin position="275"/>
        <end position="296"/>
    </location>
</feature>
<dbReference type="Pfam" id="PF02518">
    <property type="entry name" value="HATPase_c"/>
    <property type="match status" value="1"/>
</dbReference>
<evidence type="ECO:0000256" key="5">
    <source>
        <dbReference type="ARBA" id="ARBA00023012"/>
    </source>
</evidence>
<feature type="domain" description="7TM-DISM receptor extracellular" evidence="8">
    <location>
        <begin position="101"/>
        <end position="189"/>
    </location>
</feature>
<dbReference type="Gene3D" id="3.30.565.10">
    <property type="entry name" value="Histidine kinase-like ATPase, C-terminal domain"/>
    <property type="match status" value="1"/>
</dbReference>
<dbReference type="InterPro" id="IPR050482">
    <property type="entry name" value="Sensor_HK_TwoCompSys"/>
</dbReference>
<feature type="transmembrane region" description="Helical" evidence="6">
    <location>
        <begin position="401"/>
        <end position="420"/>
    </location>
</feature>
<dbReference type="PANTHER" id="PTHR24421:SF10">
    <property type="entry name" value="NITRATE_NITRITE SENSOR PROTEIN NARQ"/>
    <property type="match status" value="1"/>
</dbReference>
<dbReference type="Pfam" id="PF07696">
    <property type="entry name" value="7TMR-DISMED2"/>
    <property type="match status" value="1"/>
</dbReference>
<keyword evidence="5" id="KW-0902">Two-component regulatory system</keyword>
<keyword evidence="4 9" id="KW-0418">Kinase</keyword>
<dbReference type="PANTHER" id="PTHR24421">
    <property type="entry name" value="NITRATE/NITRITE SENSOR PROTEIN NARX-RELATED"/>
    <property type="match status" value="1"/>
</dbReference>
<gene>
    <name evidence="9" type="ORF">CLV58_13635</name>
</gene>
<keyword evidence="6" id="KW-0472">Membrane</keyword>
<dbReference type="RefSeq" id="WP_106140649.1">
    <property type="nucleotide sequence ID" value="NZ_PVTE01000036.1"/>
</dbReference>
<accession>A0A2T0RXM4</accession>
<organism evidence="9 10">
    <name type="scientific">Spirosoma oryzae</name>
    <dbReference type="NCBI Taxonomy" id="1469603"/>
    <lineage>
        <taxon>Bacteria</taxon>
        <taxon>Pseudomonadati</taxon>
        <taxon>Bacteroidota</taxon>
        <taxon>Cytophagia</taxon>
        <taxon>Cytophagales</taxon>
        <taxon>Cytophagaceae</taxon>
        <taxon>Spirosoma</taxon>
    </lineage>
</organism>
<evidence type="ECO:0000256" key="3">
    <source>
        <dbReference type="ARBA" id="ARBA00022679"/>
    </source>
</evidence>
<feature type="transmembrane region" description="Helical" evidence="6">
    <location>
        <begin position="242"/>
        <end position="263"/>
    </location>
</feature>
<dbReference type="AlphaFoldDB" id="A0A2T0RXM4"/>
<dbReference type="InterPro" id="IPR011622">
    <property type="entry name" value="7TMR_DISM_rcpt_extracell_dom2"/>
</dbReference>
<keyword evidence="3" id="KW-0808">Transferase</keyword>
<dbReference type="SUPFAM" id="SSF55874">
    <property type="entry name" value="ATPase domain of HSP90 chaperone/DNA topoisomerase II/histidine kinase"/>
    <property type="match status" value="1"/>
</dbReference>
<dbReference type="InterPro" id="IPR003594">
    <property type="entry name" value="HATPase_dom"/>
</dbReference>
<evidence type="ECO:0000256" key="2">
    <source>
        <dbReference type="ARBA" id="ARBA00012438"/>
    </source>
</evidence>
<dbReference type="CDD" id="cd16917">
    <property type="entry name" value="HATPase_UhpB-NarQ-NarX-like"/>
    <property type="match status" value="1"/>
</dbReference>
<dbReference type="Proteomes" id="UP000238375">
    <property type="component" value="Unassembled WGS sequence"/>
</dbReference>
<dbReference type="InterPro" id="IPR036890">
    <property type="entry name" value="HATPase_C_sf"/>
</dbReference>
<dbReference type="EC" id="2.7.13.3" evidence="2"/>
<dbReference type="GO" id="GO:0004673">
    <property type="term" value="F:protein histidine kinase activity"/>
    <property type="evidence" value="ECO:0007669"/>
    <property type="project" value="UniProtKB-EC"/>
</dbReference>
<evidence type="ECO:0000256" key="1">
    <source>
        <dbReference type="ARBA" id="ARBA00000085"/>
    </source>
</evidence>
<evidence type="ECO:0000313" key="10">
    <source>
        <dbReference type="Proteomes" id="UP000238375"/>
    </source>
</evidence>
<proteinExistence type="predicted"/>
<protein>
    <recommendedName>
        <fullName evidence="2">histidine kinase</fullName>
        <ecNumber evidence="2">2.7.13.3</ecNumber>
    </recommendedName>
</protein>
<comment type="catalytic activity">
    <reaction evidence="1">
        <text>ATP + protein L-histidine = ADP + protein N-phospho-L-histidine.</text>
        <dbReference type="EC" id="2.7.13.3"/>
    </reaction>
</comment>
<feature type="transmembrane region" description="Helical" evidence="6">
    <location>
        <begin position="366"/>
        <end position="389"/>
    </location>
</feature>
<feature type="transmembrane region" description="Helical" evidence="6">
    <location>
        <begin position="337"/>
        <end position="359"/>
    </location>
</feature>
<sequence length="646" mass="72622">MRKTVEGILWPVLTGVALLWFAWNLYQQQLQPVVAANVPTYTLATAPEMTSMNNRLWTNATWLDTSQSIARSVPLIRRSFRRNPHPEAVLYGDAANVPIGWAYLELRNPTRHPRHLVLSMPQYRSDRVTLWQGKGGRFVRLGTLANNTPLGDRFYPFFNYAFPVTIPPQSTVPLLLRSQRNAGYHELDVQLTEQRTRNGGSYAQQAFVSSIRDGITVIVFLLLAVVALLVGWLSASRLLRWFGVYLVSLSVWCAFFVGYLSLIPYPAGLSLNADTVGVFIRILTNCTVHPFFYLIIKPAIRRPRLYKNIMAGYSVACAGLMSTFLLPPVYFDSLRHVVTLGMTSLTNLIIGWLFVWAVLAYVRARIWSPLVVCLLGLGPMLISLLASWLRATAGQDTYRHAPSGPLYILFVLGYLTFDQFRKELVTRQRMQDQVRDVDEHNNALRRQEIEGIGRELHDQVGNTLATALSYLSRTPLNPDKLRSILLTAISELRFLSHNLVKDDDRPLTDKIETLVSRFNDFSPIQLTFTDYTRQQINQLPVLKQQNLYRIIQELLTNVIRHSGATQASVEFFCEGTTVDVSVEDDGGGFDLSASQTKGIGIQTIYKRAALSGITVQFDPAPTGTSILLQTALAPPVPSHANPNYSH</sequence>